<dbReference type="RefSeq" id="WP_073538256.1">
    <property type="nucleotide sequence ID" value="NZ_CP018335.1"/>
</dbReference>
<dbReference type="HAMAP" id="MF_00197">
    <property type="entry name" value="DAP_epimerase"/>
    <property type="match status" value="1"/>
</dbReference>
<evidence type="ECO:0000256" key="7">
    <source>
        <dbReference type="ARBA" id="ARBA00023235"/>
    </source>
</evidence>
<evidence type="ECO:0000256" key="1">
    <source>
        <dbReference type="ARBA" id="ARBA00005196"/>
    </source>
</evidence>
<comment type="catalytic activity">
    <reaction evidence="8 9">
        <text>(2S,6S)-2,6-diaminopimelate = meso-2,6-diaminopimelate</text>
        <dbReference type="Rhea" id="RHEA:15393"/>
        <dbReference type="ChEBI" id="CHEBI:57609"/>
        <dbReference type="ChEBI" id="CHEBI:57791"/>
        <dbReference type="EC" id="5.1.1.7"/>
    </reaction>
</comment>
<dbReference type="PANTHER" id="PTHR31689">
    <property type="entry name" value="DIAMINOPIMELATE EPIMERASE, CHLOROPLASTIC"/>
    <property type="match status" value="1"/>
</dbReference>
<dbReference type="PROSITE" id="PS01326">
    <property type="entry name" value="DAP_EPIMERASE"/>
    <property type="match status" value="1"/>
</dbReference>
<comment type="similarity">
    <text evidence="2 9">Belongs to the diaminopimelate epimerase family.</text>
</comment>
<feature type="binding site" evidence="9">
    <location>
        <begin position="73"/>
        <end position="74"/>
    </location>
    <ligand>
        <name>substrate</name>
    </ligand>
</feature>
<comment type="subunit">
    <text evidence="9">Homodimer.</text>
</comment>
<feature type="site" description="Could be important to modulate the pK values of the two catalytic cysteine residues" evidence="9">
    <location>
        <position position="162"/>
    </location>
</feature>
<evidence type="ECO:0000256" key="9">
    <source>
        <dbReference type="HAMAP-Rule" id="MF_00197"/>
    </source>
</evidence>
<dbReference type="FunFam" id="3.10.310.10:FF:000001">
    <property type="entry name" value="Diaminopimelate epimerase"/>
    <property type="match status" value="1"/>
</dbReference>
<keyword evidence="5 9" id="KW-0028">Amino-acid biosynthesis</keyword>
<keyword evidence="6 9" id="KW-0457">Lysine biosynthesis</keyword>
<dbReference type="EMBL" id="CP018335">
    <property type="protein sequence ID" value="APM38588.1"/>
    <property type="molecule type" value="Genomic_DNA"/>
</dbReference>
<dbReference type="UniPathway" id="UPA00034">
    <property type="reaction ID" value="UER00025"/>
</dbReference>
<dbReference type="EC" id="5.1.1.7" evidence="3 9"/>
<evidence type="ECO:0000256" key="5">
    <source>
        <dbReference type="ARBA" id="ARBA00022605"/>
    </source>
</evidence>
<feature type="binding site" evidence="9">
    <location>
        <begin position="219"/>
        <end position="220"/>
    </location>
    <ligand>
        <name>substrate</name>
    </ligand>
</feature>
<protein>
    <recommendedName>
        <fullName evidence="3 9">Diaminopimelate epimerase</fullName>
        <shortName evidence="9">DAP epimerase</shortName>
        <ecNumber evidence="3 9">5.1.1.7</ecNumber>
    </recommendedName>
    <alternativeName>
        <fullName evidence="9">PLP-independent amino acid racemase</fullName>
    </alternativeName>
</protein>
<dbReference type="OrthoDB" id="9805408at2"/>
<comment type="function">
    <text evidence="9">Catalyzes the stereoinversion of LL-2,6-diaminopimelate (L,L-DAP) to meso-diaminopimelate (meso-DAP), a precursor of L-lysine and an essential component of the bacterial peptidoglycan.</text>
</comment>
<evidence type="ECO:0000256" key="6">
    <source>
        <dbReference type="ARBA" id="ARBA00023154"/>
    </source>
</evidence>
<keyword evidence="7 9" id="KW-0413">Isomerase</keyword>
<gene>
    <name evidence="9" type="primary">dapF</name>
    <name evidence="11" type="ORF">BS101_07445</name>
</gene>
<feature type="active site" description="Proton donor" evidence="9">
    <location>
        <position position="72"/>
    </location>
</feature>
<comment type="pathway">
    <text evidence="1 9">Amino-acid biosynthesis; L-lysine biosynthesis via DAP pathway; DL-2,6-diaminopimelate from LL-2,6-diaminopimelate: step 1/1.</text>
</comment>
<feature type="binding site" evidence="9">
    <location>
        <begin position="209"/>
        <end position="210"/>
    </location>
    <ligand>
        <name>substrate</name>
    </ligand>
</feature>
<feature type="active site" evidence="10">
    <location>
        <position position="72"/>
    </location>
</feature>
<dbReference type="AlphaFoldDB" id="A0A1L5F6E4"/>
<dbReference type="PANTHER" id="PTHR31689:SF0">
    <property type="entry name" value="DIAMINOPIMELATE EPIMERASE"/>
    <property type="match status" value="1"/>
</dbReference>
<keyword evidence="4 9" id="KW-0963">Cytoplasm</keyword>
<evidence type="ECO:0000313" key="11">
    <source>
        <dbReference type="EMBL" id="APM38588.1"/>
    </source>
</evidence>
<comment type="caution">
    <text evidence="9">Lacks conserved residue(s) required for the propagation of feature annotation.</text>
</comment>
<comment type="subcellular location">
    <subcellularLocation>
        <location evidence="9">Cytoplasm</location>
    </subcellularLocation>
</comment>
<reference evidence="11 12" key="1">
    <citation type="submission" date="2016-12" db="EMBL/GenBank/DDBJ databases">
        <title>Complete genome sequence of Clostridium kluyveri JZZ isolated from the pit mud of a Chinese flavor liquor-making factory.</title>
        <authorList>
            <person name="Wang Y."/>
        </authorList>
    </citation>
    <scope>NUCLEOTIDE SEQUENCE [LARGE SCALE GENOMIC DNA]</scope>
    <source>
        <strain evidence="11 12">JZZ</strain>
    </source>
</reference>
<evidence type="ECO:0000256" key="3">
    <source>
        <dbReference type="ARBA" id="ARBA00013080"/>
    </source>
</evidence>
<evidence type="ECO:0000256" key="10">
    <source>
        <dbReference type="PROSITE-ProRule" id="PRU10125"/>
    </source>
</evidence>
<dbReference type="Proteomes" id="UP000184604">
    <property type="component" value="Chromosome"/>
</dbReference>
<sequence>MRFTKMHGTGNDFIVIDDRENRFLGKEEELALRLCNRHFGIGADGILIVRNSDIAPIKMVIINSDGSYASMCGNGIRCFAKYIWEENLVKDKILKIETGDGIKEAVLTIKNGKVEEITINMGMPSFAPEKVPVEFKEEVIEKEVKIKNKNYIITTLFMGVPHTVIFGKLEDYDVAEGEYIEKYPVFTQGTNVNFCEIVNEKEVKVKTWERGAGPTLACGTGSCACVVAANKIGLTGKEVKVSVPGGILLVEIKDDNSVFMTGPAAISFKGEYDI</sequence>
<feature type="active site" description="Proton acceptor" evidence="9">
    <location>
        <position position="218"/>
    </location>
</feature>
<proteinExistence type="inferred from homology"/>
<organism evidence="11 12">
    <name type="scientific">Clostridium kluyveri</name>
    <dbReference type="NCBI Taxonomy" id="1534"/>
    <lineage>
        <taxon>Bacteria</taxon>
        <taxon>Bacillati</taxon>
        <taxon>Bacillota</taxon>
        <taxon>Clostridia</taxon>
        <taxon>Eubacteriales</taxon>
        <taxon>Clostridiaceae</taxon>
        <taxon>Clostridium</taxon>
    </lineage>
</organism>
<evidence type="ECO:0000256" key="8">
    <source>
        <dbReference type="ARBA" id="ARBA00051712"/>
    </source>
</evidence>
<dbReference type="Gene3D" id="3.10.310.10">
    <property type="entry name" value="Diaminopimelate Epimerase, Chain A, domain 1"/>
    <property type="match status" value="2"/>
</dbReference>
<feature type="binding site" evidence="9">
    <location>
        <position position="11"/>
    </location>
    <ligand>
        <name>substrate</name>
    </ligand>
</feature>
<name>A0A1L5F6E4_CLOKL</name>
<feature type="site" description="Could be important to modulate the pK values of the two catalytic cysteine residues" evidence="9">
    <location>
        <position position="209"/>
    </location>
</feature>
<dbReference type="SUPFAM" id="SSF54506">
    <property type="entry name" value="Diaminopimelate epimerase-like"/>
    <property type="match status" value="2"/>
</dbReference>
<dbReference type="InterPro" id="IPR018510">
    <property type="entry name" value="DAP_epimerase_AS"/>
</dbReference>
<dbReference type="GO" id="GO:0009089">
    <property type="term" value="P:lysine biosynthetic process via diaminopimelate"/>
    <property type="evidence" value="ECO:0007669"/>
    <property type="project" value="UniProtKB-UniRule"/>
</dbReference>
<evidence type="ECO:0000256" key="4">
    <source>
        <dbReference type="ARBA" id="ARBA00022490"/>
    </source>
</evidence>
<feature type="binding site" evidence="9">
    <location>
        <position position="63"/>
    </location>
    <ligand>
        <name>substrate</name>
    </ligand>
</feature>
<evidence type="ECO:0000313" key="12">
    <source>
        <dbReference type="Proteomes" id="UP000184604"/>
    </source>
</evidence>
<dbReference type="Pfam" id="PF01678">
    <property type="entry name" value="DAP_epimerase"/>
    <property type="match status" value="2"/>
</dbReference>
<dbReference type="GO" id="GO:0005829">
    <property type="term" value="C:cytosol"/>
    <property type="evidence" value="ECO:0007669"/>
    <property type="project" value="TreeGrafter"/>
</dbReference>
<dbReference type="GO" id="GO:0008837">
    <property type="term" value="F:diaminopimelate epimerase activity"/>
    <property type="evidence" value="ECO:0007669"/>
    <property type="project" value="UniProtKB-UniRule"/>
</dbReference>
<accession>A0A1L5F6E4</accession>
<dbReference type="NCBIfam" id="TIGR00652">
    <property type="entry name" value="DapF"/>
    <property type="match status" value="1"/>
</dbReference>
<dbReference type="InterPro" id="IPR001653">
    <property type="entry name" value="DAP_epimerase_DapF"/>
</dbReference>
<evidence type="ECO:0000256" key="2">
    <source>
        <dbReference type="ARBA" id="ARBA00010219"/>
    </source>
</evidence>
<feature type="binding site" evidence="9">
    <location>
        <position position="191"/>
    </location>
    <ligand>
        <name>substrate</name>
    </ligand>
</feature>